<evidence type="ECO:0000313" key="13">
    <source>
        <dbReference type="Proteomes" id="UP000186922"/>
    </source>
</evidence>
<keyword evidence="13" id="KW-1185">Reference proteome</keyword>
<feature type="compositionally biased region" description="Acidic residues" evidence="10">
    <location>
        <begin position="17"/>
        <end position="27"/>
    </location>
</feature>
<evidence type="ECO:0000256" key="8">
    <source>
        <dbReference type="HAMAP-Rule" id="MF_03175"/>
    </source>
</evidence>
<feature type="binding site" evidence="8">
    <location>
        <position position="229"/>
    </location>
    <ligand>
        <name>substrate</name>
    </ligand>
</feature>
<keyword evidence="7 8" id="KW-0378">Hydrolase</keyword>
<evidence type="ECO:0000256" key="7">
    <source>
        <dbReference type="ARBA" id="ARBA00022801"/>
    </source>
</evidence>
<comment type="subcellular location">
    <subcellularLocation>
        <location evidence="8">Cytoplasm</location>
    </subcellularLocation>
</comment>
<feature type="compositionally biased region" description="Low complexity" evidence="10">
    <location>
        <begin position="28"/>
        <end position="37"/>
    </location>
</feature>
<gene>
    <name evidence="12" type="primary">RvY_16434-1</name>
    <name evidence="12" type="synonym">RvY_16434.1</name>
    <name evidence="12" type="ORF">RvY_16434</name>
</gene>
<evidence type="ECO:0000256" key="9">
    <source>
        <dbReference type="RuleBase" id="RU003653"/>
    </source>
</evidence>
<evidence type="ECO:0000256" key="2">
    <source>
        <dbReference type="ARBA" id="ARBA00001936"/>
    </source>
</evidence>
<keyword evidence="8" id="KW-0963">Cytoplasm</keyword>
<dbReference type="GO" id="GO:0006508">
    <property type="term" value="P:proteolysis"/>
    <property type="evidence" value="ECO:0007669"/>
    <property type="project" value="UniProtKB-KW"/>
</dbReference>
<feature type="region of interest" description="Disordered" evidence="10">
    <location>
        <begin position="103"/>
        <end position="160"/>
    </location>
</feature>
<feature type="region of interest" description="Disordered" evidence="10">
    <location>
        <begin position="1"/>
        <end position="73"/>
    </location>
</feature>
<dbReference type="MEROPS" id="M24.002"/>
<dbReference type="InterPro" id="IPR050247">
    <property type="entry name" value="Met_Aminopeptidase_Type2"/>
</dbReference>
<evidence type="ECO:0000313" key="12">
    <source>
        <dbReference type="EMBL" id="GAV06441.1"/>
    </source>
</evidence>
<protein>
    <recommendedName>
        <fullName evidence="8">Methionine aminopeptidase 2</fullName>
        <shortName evidence="8">MAP 2</shortName>
        <shortName evidence="8">MetAP 2</shortName>
        <ecNumber evidence="8">3.4.11.18</ecNumber>
    </recommendedName>
    <alternativeName>
        <fullName evidence="8">Peptidase M</fullName>
    </alternativeName>
</protein>
<sequence length="476" mass="52667">MATKAKDEPKDTVFQNGEEDDDEEDDVAQAGDGATADGAKKKKKKKKKKKAAVAVVNGHAGTEDAGNVPKVNGSAGFKELPLGEVIKPAMEIRGLASQGLSEFPLPKEQSYPPRKPINEIYKNGKYPHGEEVPHGRPRGDSDDTRRISSNTDAKTSESMNEDMYQDLRRAAEAHRQTRKYVQNFIKPGMTMVEICEELEATSRATIAEKGLEAGLAFPTGCSLNHCAAHYTPNPGDKRVLDVNDICKIDFGTHVNGRIIDCAFTVAFDPKYDQMLRAVKDATNTGIKVAGIDVPLNELGEAIQEVMESYEIELDGKVYPIKCIRNLNGHLIGQYRIHAGKTVPIVKGGETTRMEENEIYAIETFGTTGKGTVHDDNDCSHYMKNFDVDYVPLRLAKSKHLLNTITENFGTLAWCKRWLERAGAEKYLMSLRDLCDKGIVDPYPPLVDVKGCITAQYEHTILLRPTCKEVVSRGTDY</sequence>
<name>A0A1D1VZA6_RAMVA</name>
<dbReference type="Pfam" id="PF00557">
    <property type="entry name" value="Peptidase_M24"/>
    <property type="match status" value="1"/>
</dbReference>
<dbReference type="GO" id="GO:0005737">
    <property type="term" value="C:cytoplasm"/>
    <property type="evidence" value="ECO:0007669"/>
    <property type="project" value="UniProtKB-SubCell"/>
</dbReference>
<dbReference type="Gene3D" id="1.10.10.10">
    <property type="entry name" value="Winged helix-like DNA-binding domain superfamily/Winged helix DNA-binding domain"/>
    <property type="match status" value="1"/>
</dbReference>
<dbReference type="NCBIfam" id="TIGR00501">
    <property type="entry name" value="met_pdase_II"/>
    <property type="match status" value="1"/>
</dbReference>
<dbReference type="PROSITE" id="PS01202">
    <property type="entry name" value="MAP_2"/>
    <property type="match status" value="1"/>
</dbReference>
<feature type="compositionally biased region" description="Polar residues" evidence="10">
    <location>
        <begin position="147"/>
        <end position="158"/>
    </location>
</feature>
<reference evidence="12 13" key="1">
    <citation type="journal article" date="2016" name="Nat. Commun.">
        <title>Extremotolerant tardigrade genome and improved radiotolerance of human cultured cells by tardigrade-unique protein.</title>
        <authorList>
            <person name="Hashimoto T."/>
            <person name="Horikawa D.D."/>
            <person name="Saito Y."/>
            <person name="Kuwahara H."/>
            <person name="Kozuka-Hata H."/>
            <person name="Shin-I T."/>
            <person name="Minakuchi Y."/>
            <person name="Ohishi K."/>
            <person name="Motoyama A."/>
            <person name="Aizu T."/>
            <person name="Enomoto A."/>
            <person name="Kondo K."/>
            <person name="Tanaka S."/>
            <person name="Hara Y."/>
            <person name="Koshikawa S."/>
            <person name="Sagara H."/>
            <person name="Miura T."/>
            <person name="Yokobori S."/>
            <person name="Miyagawa K."/>
            <person name="Suzuki Y."/>
            <person name="Kubo T."/>
            <person name="Oyama M."/>
            <person name="Kohara Y."/>
            <person name="Fujiyama A."/>
            <person name="Arakawa K."/>
            <person name="Katayama T."/>
            <person name="Toyoda A."/>
            <person name="Kunieda T."/>
        </authorList>
    </citation>
    <scope>NUCLEOTIDE SEQUENCE [LARGE SCALE GENOMIC DNA]</scope>
    <source>
        <strain evidence="12 13">YOKOZUNA-1</strain>
    </source>
</reference>
<keyword evidence="4 8" id="KW-0031">Aminopeptidase</keyword>
<dbReference type="PANTHER" id="PTHR45777:SF2">
    <property type="entry name" value="METHIONINE AMINOPEPTIDASE 2"/>
    <property type="match status" value="1"/>
</dbReference>
<dbReference type="InterPro" id="IPR036390">
    <property type="entry name" value="WH_DNA-bd_sf"/>
</dbReference>
<dbReference type="HAMAP" id="MF_03175">
    <property type="entry name" value="MetAP_2_euk"/>
    <property type="match status" value="1"/>
</dbReference>
<comment type="function">
    <text evidence="8 9">Cotranslationally removes the N-terminal methionine from nascent proteins. The N-terminal methionine is often cleaved when the second residue in the primary sequence is small and uncharged (Met-Ala-, Cys, Gly, Pro, Ser, Thr, or Val).</text>
</comment>
<dbReference type="InterPro" id="IPR002468">
    <property type="entry name" value="Pept_M24A_MAP2"/>
</dbReference>
<dbReference type="InterPro" id="IPR000994">
    <property type="entry name" value="Pept_M24"/>
</dbReference>
<feature type="binding site" evidence="8">
    <location>
        <position position="362"/>
    </location>
    <ligand>
        <name>a divalent metal cation</name>
        <dbReference type="ChEBI" id="CHEBI:60240"/>
        <label>2</label>
        <note>catalytic</note>
    </ligand>
</feature>
<feature type="binding site" evidence="8">
    <location>
        <position position="457"/>
    </location>
    <ligand>
        <name>a divalent metal cation</name>
        <dbReference type="ChEBI" id="CHEBI:60240"/>
        <label>1</label>
    </ligand>
</feature>
<feature type="binding site" evidence="8">
    <location>
        <position position="260"/>
    </location>
    <ligand>
        <name>a divalent metal cation</name>
        <dbReference type="ChEBI" id="CHEBI:60240"/>
        <label>1</label>
    </ligand>
</feature>
<dbReference type="InterPro" id="IPR018349">
    <property type="entry name" value="Pept_M24A_MAP2_BS"/>
</dbReference>
<dbReference type="PRINTS" id="PR00599">
    <property type="entry name" value="MAPEPTIDASE"/>
</dbReference>
<proteinExistence type="inferred from homology"/>
<dbReference type="AlphaFoldDB" id="A0A1D1VZA6"/>
<feature type="compositionally biased region" description="Basic residues" evidence="10">
    <location>
        <begin position="40"/>
        <end position="51"/>
    </location>
</feature>
<evidence type="ECO:0000256" key="5">
    <source>
        <dbReference type="ARBA" id="ARBA00022670"/>
    </source>
</evidence>
<feature type="compositionally biased region" description="Basic and acidic residues" evidence="10">
    <location>
        <begin position="1"/>
        <end position="11"/>
    </location>
</feature>
<feature type="binding site" evidence="8">
    <location>
        <position position="249"/>
    </location>
    <ligand>
        <name>a divalent metal cation</name>
        <dbReference type="ChEBI" id="CHEBI:60240"/>
        <label>1</label>
    </ligand>
</feature>
<comment type="cofactor">
    <cofactor evidence="8">
        <name>Co(2+)</name>
        <dbReference type="ChEBI" id="CHEBI:48828"/>
    </cofactor>
    <cofactor evidence="8">
        <name>Zn(2+)</name>
        <dbReference type="ChEBI" id="CHEBI:29105"/>
    </cofactor>
    <cofactor evidence="8">
        <name>Mn(2+)</name>
        <dbReference type="ChEBI" id="CHEBI:29035"/>
    </cofactor>
    <cofactor evidence="8">
        <name>Fe(2+)</name>
        <dbReference type="ChEBI" id="CHEBI:29033"/>
    </cofactor>
    <text evidence="8">Binds 2 divalent metal cations per subunit. Has a high-affinity and a low affinity metal-binding site. The true nature of the physiological cofactor is under debate. The enzyme is active with cobalt, zinc, manganese or divalent iron ions. Most likely, methionine aminopeptidases function as mononuclear Fe(2+)-metalloproteases under physiological conditions, and the catalytically relevant metal-binding site has been assigned to the histidine-containing high-affinity site.</text>
</comment>
<dbReference type="Proteomes" id="UP000186922">
    <property type="component" value="Unassembled WGS sequence"/>
</dbReference>
<accession>A0A1D1VZA6</accession>
<comment type="catalytic activity">
    <reaction evidence="1 8 9">
        <text>Release of N-terminal amino acids, preferentially methionine, from peptides and arylamides.</text>
        <dbReference type="EC" id="3.4.11.18"/>
    </reaction>
</comment>
<dbReference type="GO" id="GO:0070006">
    <property type="term" value="F:metalloaminopeptidase activity"/>
    <property type="evidence" value="ECO:0007669"/>
    <property type="project" value="UniProtKB-UniRule"/>
</dbReference>
<dbReference type="CDD" id="cd01088">
    <property type="entry name" value="MetAP2"/>
    <property type="match status" value="1"/>
</dbReference>
<comment type="similarity">
    <text evidence="8">Belongs to the peptidase M24A family. Methionine aminopeptidase eukaryotic type 2 subfamily.</text>
</comment>
<feature type="binding site" evidence="8">
    <location>
        <position position="260"/>
    </location>
    <ligand>
        <name>a divalent metal cation</name>
        <dbReference type="ChEBI" id="CHEBI:60240"/>
        <label>2</label>
        <note>catalytic</note>
    </ligand>
</feature>
<dbReference type="InterPro" id="IPR001714">
    <property type="entry name" value="Pept_M24_MAP"/>
</dbReference>
<evidence type="ECO:0000256" key="10">
    <source>
        <dbReference type="SAM" id="MobiDB-lite"/>
    </source>
</evidence>
<dbReference type="SUPFAM" id="SSF46785">
    <property type="entry name" value="Winged helix' DNA-binding domain"/>
    <property type="match status" value="1"/>
</dbReference>
<dbReference type="GO" id="GO:0046872">
    <property type="term" value="F:metal ion binding"/>
    <property type="evidence" value="ECO:0007669"/>
    <property type="project" value="UniProtKB-UniRule"/>
</dbReference>
<comment type="caution">
    <text evidence="12">The sequence shown here is derived from an EMBL/GenBank/DDBJ whole genome shotgun (WGS) entry which is preliminary data.</text>
</comment>
<evidence type="ECO:0000256" key="1">
    <source>
        <dbReference type="ARBA" id="ARBA00000294"/>
    </source>
</evidence>
<feature type="binding site" evidence="8">
    <location>
        <position position="329"/>
    </location>
    <ligand>
        <name>a divalent metal cation</name>
        <dbReference type="ChEBI" id="CHEBI:60240"/>
        <label>2</label>
        <note>catalytic</note>
    </ligand>
</feature>
<feature type="binding site" evidence="8">
    <location>
        <position position="337"/>
    </location>
    <ligand>
        <name>substrate</name>
    </ligand>
</feature>
<comment type="cofactor">
    <cofactor evidence="3">
        <name>Fe(2+)</name>
        <dbReference type="ChEBI" id="CHEBI:29033"/>
    </cofactor>
</comment>
<dbReference type="InterPro" id="IPR036005">
    <property type="entry name" value="Creatinase/aminopeptidase-like"/>
</dbReference>
<keyword evidence="5 8" id="KW-0645">Protease</keyword>
<dbReference type="EC" id="3.4.11.18" evidence="8"/>
<dbReference type="STRING" id="947166.A0A1D1VZA6"/>
<evidence type="ECO:0000259" key="11">
    <source>
        <dbReference type="Pfam" id="PF00557"/>
    </source>
</evidence>
<feature type="domain" description="Peptidase M24" evidence="11">
    <location>
        <begin position="166"/>
        <end position="365"/>
    </location>
</feature>
<organism evidence="12 13">
    <name type="scientific">Ramazzottius varieornatus</name>
    <name type="common">Water bear</name>
    <name type="synonym">Tardigrade</name>
    <dbReference type="NCBI Taxonomy" id="947166"/>
    <lineage>
        <taxon>Eukaryota</taxon>
        <taxon>Metazoa</taxon>
        <taxon>Ecdysozoa</taxon>
        <taxon>Tardigrada</taxon>
        <taxon>Eutardigrada</taxon>
        <taxon>Parachela</taxon>
        <taxon>Hypsibioidea</taxon>
        <taxon>Ramazzottiidae</taxon>
        <taxon>Ramazzottius</taxon>
    </lineage>
</organism>
<dbReference type="EMBL" id="BDGG01000013">
    <property type="protein sequence ID" value="GAV06441.1"/>
    <property type="molecule type" value="Genomic_DNA"/>
</dbReference>
<evidence type="ECO:0000256" key="6">
    <source>
        <dbReference type="ARBA" id="ARBA00022723"/>
    </source>
</evidence>
<dbReference type="InterPro" id="IPR036388">
    <property type="entry name" value="WH-like_DNA-bd_sf"/>
</dbReference>
<dbReference type="GO" id="GO:0004239">
    <property type="term" value="F:initiator methionyl aminopeptidase activity"/>
    <property type="evidence" value="ECO:0007669"/>
    <property type="project" value="UniProtKB-UniRule"/>
</dbReference>
<keyword evidence="6 8" id="KW-0479">Metal-binding</keyword>
<feature type="compositionally biased region" description="Basic and acidic residues" evidence="10">
    <location>
        <begin position="127"/>
        <end position="146"/>
    </location>
</feature>
<dbReference type="OrthoDB" id="7848262at2759"/>
<evidence type="ECO:0000256" key="4">
    <source>
        <dbReference type="ARBA" id="ARBA00022438"/>
    </source>
</evidence>
<evidence type="ECO:0000256" key="3">
    <source>
        <dbReference type="ARBA" id="ARBA00001954"/>
    </source>
</evidence>
<feature type="binding site" evidence="8">
    <location>
        <position position="457"/>
    </location>
    <ligand>
        <name>a divalent metal cation</name>
        <dbReference type="ChEBI" id="CHEBI:60240"/>
        <label>2</label>
        <note>catalytic</note>
    </ligand>
</feature>
<dbReference type="SUPFAM" id="SSF55920">
    <property type="entry name" value="Creatinase/aminopeptidase"/>
    <property type="match status" value="1"/>
</dbReference>
<dbReference type="PANTHER" id="PTHR45777">
    <property type="entry name" value="METHIONINE AMINOPEPTIDASE 2"/>
    <property type="match status" value="1"/>
</dbReference>
<dbReference type="Gene3D" id="3.90.230.10">
    <property type="entry name" value="Creatinase/methionine aminopeptidase superfamily"/>
    <property type="match status" value="1"/>
</dbReference>
<comment type="cofactor">
    <cofactor evidence="2">
        <name>Mn(2+)</name>
        <dbReference type="ChEBI" id="CHEBI:29035"/>
    </cofactor>
</comment>